<protein>
    <submittedName>
        <fullName evidence="1">Uncharacterized protein</fullName>
    </submittedName>
</protein>
<proteinExistence type="predicted"/>
<evidence type="ECO:0000313" key="1">
    <source>
        <dbReference type="EMBL" id="VDK77274.1"/>
    </source>
</evidence>
<keyword evidence="2" id="KW-1185">Reference proteome</keyword>
<dbReference type="AlphaFoldDB" id="A0A3P6UGB3"/>
<accession>A0A3P6UGB3</accession>
<gene>
    <name evidence="1" type="ORF">GPUH_LOCUS9776</name>
</gene>
<name>A0A3P6UGB3_9BILA</name>
<evidence type="ECO:0000313" key="2">
    <source>
        <dbReference type="Proteomes" id="UP000271098"/>
    </source>
</evidence>
<sequence length="68" mass="7652">MSKLSKIGDDVMTCSVASMYLKQGRKSSSKASIDTIYTPEGTFIGIFYTFNFSDTTVQDVKHFMFKGY</sequence>
<organism evidence="1 2">
    <name type="scientific">Gongylonema pulchrum</name>
    <dbReference type="NCBI Taxonomy" id="637853"/>
    <lineage>
        <taxon>Eukaryota</taxon>
        <taxon>Metazoa</taxon>
        <taxon>Ecdysozoa</taxon>
        <taxon>Nematoda</taxon>
        <taxon>Chromadorea</taxon>
        <taxon>Rhabditida</taxon>
        <taxon>Spirurina</taxon>
        <taxon>Spiruromorpha</taxon>
        <taxon>Spiruroidea</taxon>
        <taxon>Gongylonematidae</taxon>
        <taxon>Gongylonema</taxon>
    </lineage>
</organism>
<dbReference type="EMBL" id="UYRT01033669">
    <property type="protein sequence ID" value="VDK77274.1"/>
    <property type="molecule type" value="Genomic_DNA"/>
</dbReference>
<dbReference type="Proteomes" id="UP000271098">
    <property type="component" value="Unassembled WGS sequence"/>
</dbReference>
<reference evidence="1 2" key="1">
    <citation type="submission" date="2018-11" db="EMBL/GenBank/DDBJ databases">
        <authorList>
            <consortium name="Pathogen Informatics"/>
        </authorList>
    </citation>
    <scope>NUCLEOTIDE SEQUENCE [LARGE SCALE GENOMIC DNA]</scope>
</reference>